<feature type="transmembrane region" description="Helical" evidence="6">
    <location>
        <begin position="345"/>
        <end position="368"/>
    </location>
</feature>
<accession>A0A541B000</accession>
<dbReference type="RefSeq" id="WP_142103045.1">
    <property type="nucleotide sequence ID" value="NZ_VIGH01000011.1"/>
</dbReference>
<keyword evidence="2" id="KW-1003">Cell membrane</keyword>
<sequence>MESSALADAITRSFEQNEPDRPAMSPLRALGRRQLSGFEVLAQSVATTAPAASMVLLPVTLLAHGMPLAGLVTIVAATVFVTLIAWCTAQFTRRMVASGGLYAFVFQGLGARAALTTGVAMAAKYVGSGALTLYHGGQAVIAIAAECGLDIRGPAAALVYLAIAAAILTTLLRGVRFAALAILVVEVCSLVFIVGLMLVPGSSAQLAPVPPASGSALLPVMLSVLFALAGFESATFIGPEARRPMVTVTRTVLATPVICGVLFVFAGWAAWTGHADTLVGAYLHGASTGVSPLIVALVHLGMCCSWLASAMASSNAASRLLYSMGVEGVLPRAFARTHRGLRTPWVALTAAAAAVGAGALAFSMAGSVPGEARVGLRIALLIAYVLVAAGAIAFLHRIHEVTGPLAWTGRLAVAIGLVAIGYVAFGHALDGEFGGLLTVAAVPSVAAVWYRYLRRTRPDSLAAVGVFDSPESADVLPGAGAFAVNSRGSMALVGADHPDAVRQ</sequence>
<dbReference type="Proteomes" id="UP000316256">
    <property type="component" value="Unassembled WGS sequence"/>
</dbReference>
<comment type="caution">
    <text evidence="7">The sequence shown here is derived from an EMBL/GenBank/DDBJ whole genome shotgun (WGS) entry which is preliminary data.</text>
</comment>
<evidence type="ECO:0000313" key="7">
    <source>
        <dbReference type="EMBL" id="TQF65632.1"/>
    </source>
</evidence>
<dbReference type="EMBL" id="VIGH01000011">
    <property type="protein sequence ID" value="TQF65632.1"/>
    <property type="molecule type" value="Genomic_DNA"/>
</dbReference>
<keyword evidence="3 6" id="KW-0812">Transmembrane</keyword>
<dbReference type="PANTHER" id="PTHR42770">
    <property type="entry name" value="AMINO ACID TRANSPORTER-RELATED"/>
    <property type="match status" value="1"/>
</dbReference>
<feature type="transmembrane region" description="Helical" evidence="6">
    <location>
        <begin position="407"/>
        <end position="427"/>
    </location>
</feature>
<dbReference type="OrthoDB" id="3790922at2"/>
<keyword evidence="5 6" id="KW-0472">Membrane</keyword>
<dbReference type="GO" id="GO:0016020">
    <property type="term" value="C:membrane"/>
    <property type="evidence" value="ECO:0007669"/>
    <property type="project" value="UniProtKB-SubCell"/>
</dbReference>
<dbReference type="PANTHER" id="PTHR42770:SF16">
    <property type="entry name" value="AMINO ACID PERMEASE"/>
    <property type="match status" value="1"/>
</dbReference>
<name>A0A541B000_9NOCA</name>
<protein>
    <submittedName>
        <fullName evidence="7">APC family permease</fullName>
    </submittedName>
</protein>
<gene>
    <name evidence="7" type="ORF">FK531_21130</name>
</gene>
<evidence type="ECO:0000256" key="1">
    <source>
        <dbReference type="ARBA" id="ARBA00004651"/>
    </source>
</evidence>
<dbReference type="AlphaFoldDB" id="A0A541B000"/>
<dbReference type="InterPro" id="IPR002293">
    <property type="entry name" value="AA/rel_permease1"/>
</dbReference>
<dbReference type="Gene3D" id="1.20.1740.10">
    <property type="entry name" value="Amino acid/polyamine transporter I"/>
    <property type="match status" value="1"/>
</dbReference>
<feature type="transmembrane region" description="Helical" evidence="6">
    <location>
        <begin position="179"/>
        <end position="200"/>
    </location>
</feature>
<reference evidence="7 8" key="1">
    <citation type="submission" date="2019-06" db="EMBL/GenBank/DDBJ databases">
        <title>Rhodococcus spaelei sp. nov., isolated from a cave.</title>
        <authorList>
            <person name="Lee S.D."/>
        </authorList>
    </citation>
    <scope>NUCLEOTIDE SEQUENCE [LARGE SCALE GENOMIC DNA]</scope>
    <source>
        <strain evidence="7 8">C9-5</strain>
    </source>
</reference>
<comment type="subcellular location">
    <subcellularLocation>
        <location evidence="1">Cell membrane</location>
        <topology evidence="1">Multi-pass membrane protein</topology>
    </subcellularLocation>
</comment>
<evidence type="ECO:0000256" key="5">
    <source>
        <dbReference type="ARBA" id="ARBA00023136"/>
    </source>
</evidence>
<proteinExistence type="predicted"/>
<evidence type="ECO:0000256" key="6">
    <source>
        <dbReference type="SAM" id="Phobius"/>
    </source>
</evidence>
<dbReference type="Pfam" id="PF13520">
    <property type="entry name" value="AA_permease_2"/>
    <property type="match status" value="1"/>
</dbReference>
<keyword evidence="4 6" id="KW-1133">Transmembrane helix</keyword>
<keyword evidence="8" id="KW-1185">Reference proteome</keyword>
<organism evidence="7 8">
    <name type="scientific">Rhodococcus spelaei</name>
    <dbReference type="NCBI Taxonomy" id="2546320"/>
    <lineage>
        <taxon>Bacteria</taxon>
        <taxon>Bacillati</taxon>
        <taxon>Actinomycetota</taxon>
        <taxon>Actinomycetes</taxon>
        <taxon>Mycobacteriales</taxon>
        <taxon>Nocardiaceae</taxon>
        <taxon>Rhodococcus</taxon>
    </lineage>
</organism>
<dbReference type="GO" id="GO:0055085">
    <property type="term" value="P:transmembrane transport"/>
    <property type="evidence" value="ECO:0007669"/>
    <property type="project" value="InterPro"/>
</dbReference>
<feature type="transmembrane region" description="Helical" evidence="6">
    <location>
        <begin position="433"/>
        <end position="453"/>
    </location>
</feature>
<dbReference type="InterPro" id="IPR050367">
    <property type="entry name" value="APC_superfamily"/>
</dbReference>
<feature type="transmembrane region" description="Helical" evidence="6">
    <location>
        <begin position="374"/>
        <end position="395"/>
    </location>
</feature>
<evidence type="ECO:0000256" key="3">
    <source>
        <dbReference type="ARBA" id="ARBA00022692"/>
    </source>
</evidence>
<feature type="transmembrane region" description="Helical" evidence="6">
    <location>
        <begin position="291"/>
        <end position="312"/>
    </location>
</feature>
<feature type="transmembrane region" description="Helical" evidence="6">
    <location>
        <begin position="212"/>
        <end position="231"/>
    </location>
</feature>
<evidence type="ECO:0000313" key="8">
    <source>
        <dbReference type="Proteomes" id="UP000316256"/>
    </source>
</evidence>
<feature type="transmembrane region" description="Helical" evidence="6">
    <location>
        <begin position="68"/>
        <end position="89"/>
    </location>
</feature>
<feature type="transmembrane region" description="Helical" evidence="6">
    <location>
        <begin position="101"/>
        <end position="123"/>
    </location>
</feature>
<evidence type="ECO:0000256" key="4">
    <source>
        <dbReference type="ARBA" id="ARBA00022989"/>
    </source>
</evidence>
<evidence type="ECO:0000256" key="2">
    <source>
        <dbReference type="ARBA" id="ARBA00022475"/>
    </source>
</evidence>
<feature type="transmembrane region" description="Helical" evidence="6">
    <location>
        <begin position="252"/>
        <end position="271"/>
    </location>
</feature>
<feature type="transmembrane region" description="Helical" evidence="6">
    <location>
        <begin position="155"/>
        <end position="172"/>
    </location>
</feature>